<reference evidence="2 3" key="2">
    <citation type="submission" date="2013-11" db="EMBL/GenBank/DDBJ databases">
        <title>The Genome Sequence of Phytophthora parasitica INRA-310.</title>
        <authorList>
            <consortium name="The Broad Institute Genomics Platform"/>
            <person name="Russ C."/>
            <person name="Tyler B."/>
            <person name="Panabieres F."/>
            <person name="Shan W."/>
            <person name="Tripathy S."/>
            <person name="Grunwald N."/>
            <person name="Machado M."/>
            <person name="Johnson C.S."/>
            <person name="Arredondo F."/>
            <person name="Hong C."/>
            <person name="Coffey M."/>
            <person name="Young S.K."/>
            <person name="Zeng Q."/>
            <person name="Gargeya S."/>
            <person name="Fitzgerald M."/>
            <person name="Abouelleil A."/>
            <person name="Alvarado L."/>
            <person name="Chapman S.B."/>
            <person name="Gainer-Dewar J."/>
            <person name="Goldberg J."/>
            <person name="Griggs A."/>
            <person name="Gujja S."/>
            <person name="Hansen M."/>
            <person name="Howarth C."/>
            <person name="Imamovic A."/>
            <person name="Ireland A."/>
            <person name="Larimer J."/>
            <person name="McCowan C."/>
            <person name="Murphy C."/>
            <person name="Pearson M."/>
            <person name="Poon T.W."/>
            <person name="Priest M."/>
            <person name="Roberts A."/>
            <person name="Saif S."/>
            <person name="Shea T."/>
            <person name="Sykes S."/>
            <person name="Wortman J."/>
            <person name="Nusbaum C."/>
            <person name="Birren B."/>
        </authorList>
    </citation>
    <scope>NUCLEOTIDE SEQUENCE [LARGE SCALE GENOMIC DNA]</scope>
    <source>
        <strain evidence="2 3">INRA-310</strain>
    </source>
</reference>
<dbReference type="RefSeq" id="XP_008899303.1">
    <property type="nucleotide sequence ID" value="XM_008901055.1"/>
</dbReference>
<dbReference type="Proteomes" id="UP000018817">
    <property type="component" value="Unassembled WGS sequence"/>
</dbReference>
<evidence type="ECO:0000259" key="1">
    <source>
        <dbReference type="Pfam" id="PF13843"/>
    </source>
</evidence>
<evidence type="ECO:0000313" key="3">
    <source>
        <dbReference type="Proteomes" id="UP000018817"/>
    </source>
</evidence>
<proteinExistence type="predicted"/>
<dbReference type="EMBL" id="KI669570">
    <property type="protein sequence ID" value="ETN15803.1"/>
    <property type="molecule type" value="Genomic_DNA"/>
</dbReference>
<accession>W2QRT3</accession>
<name>W2QRT3_PHYN3</name>
<dbReference type="GeneID" id="20176921"/>
<sequence>MSPTLATTGSADTALVLTGPVTAETTASTATGAVTASLASAATSSPTASKAAKTITGPVGTGMTATAALTVKSATVEVTAGLAVTAATTEDLACGYGSEEASNDESDDEMELPEPMCYVNEVDSSDSEDGDVDVSFDINCCSDAPSDYYTGSWGPTRRCAPVRSHELVHAIGLLISSSLCLMRDGVAKHWSTTEDGSVPHGTWGRYVKRSRYEDIIRFIHFNDNGTLTFFTTRLGRSETTFRRGYRLARTISFDEGLKRTVAKSKWLKGMLVRHVRNLSKVLCGQNEKRLVMTDNYYSWVALLLKLLSIGLYHVGTVRTNKLGWCKSIQYSQKKRPMHIARGSYRIAQCTSHPELVALSWMDSRPDYKRPL</sequence>
<dbReference type="InterPro" id="IPR029526">
    <property type="entry name" value="PGBD"/>
</dbReference>
<reference evidence="3" key="1">
    <citation type="submission" date="2011-12" db="EMBL/GenBank/DDBJ databases">
        <authorList>
            <consortium name="The Broad Institute Genome Sequencing Platform"/>
            <person name="Russ C."/>
            <person name="Tyler B."/>
            <person name="Panabieres F."/>
            <person name="Shan W."/>
            <person name="Tripathy S."/>
            <person name="Grunwald N."/>
            <person name="Machado M."/>
            <person name="Young S.K."/>
            <person name="Zeng Q."/>
            <person name="Gargeya S."/>
            <person name="Fitzgerald M."/>
            <person name="Haas B."/>
            <person name="Abouelleil A."/>
            <person name="Alvarado L."/>
            <person name="Arachchi H.M."/>
            <person name="Berlin A."/>
            <person name="Chapman S.B."/>
            <person name="Gearin G."/>
            <person name="Goldberg J."/>
            <person name="Griggs A."/>
            <person name="Gujja S."/>
            <person name="Hansen M."/>
            <person name="Heiman D."/>
            <person name="Howarth C."/>
            <person name="Larimer J."/>
            <person name="Lui A."/>
            <person name="MacDonald P.J.P."/>
            <person name="McCowen C."/>
            <person name="Montmayeur A."/>
            <person name="Murphy C."/>
            <person name="Neiman D."/>
            <person name="Pearson M."/>
            <person name="Priest M."/>
            <person name="Roberts A."/>
            <person name="Saif S."/>
            <person name="Shea T."/>
            <person name="Sisk P."/>
            <person name="Stolte C."/>
            <person name="Sykes S."/>
            <person name="Wortman J."/>
            <person name="Nusbaum C."/>
            <person name="Birren B."/>
        </authorList>
    </citation>
    <scope>NUCLEOTIDE SEQUENCE [LARGE SCALE GENOMIC DNA]</scope>
    <source>
        <strain evidence="3">INRA-310</strain>
    </source>
</reference>
<organism evidence="2 3">
    <name type="scientific">Phytophthora nicotianae (strain INRA-310)</name>
    <name type="common">Phytophthora parasitica</name>
    <dbReference type="NCBI Taxonomy" id="761204"/>
    <lineage>
        <taxon>Eukaryota</taxon>
        <taxon>Sar</taxon>
        <taxon>Stramenopiles</taxon>
        <taxon>Oomycota</taxon>
        <taxon>Peronosporomycetes</taxon>
        <taxon>Peronosporales</taxon>
        <taxon>Peronosporaceae</taxon>
        <taxon>Phytophthora</taxon>
    </lineage>
</organism>
<dbReference type="AlphaFoldDB" id="W2QRT3"/>
<feature type="domain" description="PiggyBac transposable element-derived protein" evidence="1">
    <location>
        <begin position="275"/>
        <end position="361"/>
    </location>
</feature>
<gene>
    <name evidence="2" type="ORF">PPTG_06998</name>
</gene>
<dbReference type="VEuPathDB" id="FungiDB:PPTG_06998"/>
<protein>
    <recommendedName>
        <fullName evidence="1">PiggyBac transposable element-derived protein domain-containing protein</fullName>
    </recommendedName>
</protein>
<dbReference type="PANTHER" id="PTHR46599">
    <property type="entry name" value="PIGGYBAC TRANSPOSABLE ELEMENT-DERIVED PROTEIN 4"/>
    <property type="match status" value="1"/>
</dbReference>
<dbReference type="PANTHER" id="PTHR46599:SF3">
    <property type="entry name" value="PIGGYBAC TRANSPOSABLE ELEMENT-DERIVED PROTEIN 4"/>
    <property type="match status" value="1"/>
</dbReference>
<evidence type="ECO:0000313" key="2">
    <source>
        <dbReference type="EMBL" id="ETN15803.1"/>
    </source>
</evidence>
<dbReference type="Pfam" id="PF13843">
    <property type="entry name" value="DDE_Tnp_1_7"/>
    <property type="match status" value="1"/>
</dbReference>